<keyword evidence="7 10" id="KW-0653">Protein transport</keyword>
<dbReference type="FunCoup" id="A0A6I8TN99">
    <property type="interactions" value="1219"/>
</dbReference>
<evidence type="ECO:0000256" key="7">
    <source>
        <dbReference type="ARBA" id="ARBA00022927"/>
    </source>
</evidence>
<keyword evidence="3 10" id="KW-0813">Transport</keyword>
<dbReference type="AlphaFoldDB" id="A0A6I8TN99"/>
<comment type="function">
    <text evidence="10">Involved in inositol deacylation of GPI-anchored proteins which plays important roles in the quality control and ER-associated degradation of GPI-anchored proteins.</text>
</comment>
<feature type="transmembrane region" description="Helical" evidence="10">
    <location>
        <begin position="734"/>
        <end position="757"/>
    </location>
</feature>
<keyword evidence="5 10" id="KW-0378">Hydrolase</keyword>
<feature type="domain" description="GPI inositol-deacylase PGAP1-like alpha/beta" evidence="11">
    <location>
        <begin position="78"/>
        <end position="316"/>
    </location>
</feature>
<evidence type="ECO:0000256" key="4">
    <source>
        <dbReference type="ARBA" id="ARBA00022692"/>
    </source>
</evidence>
<dbReference type="Pfam" id="PF07819">
    <property type="entry name" value="PGAP1"/>
    <property type="match status" value="1"/>
</dbReference>
<dbReference type="GO" id="GO:0006505">
    <property type="term" value="P:GPI anchor metabolic process"/>
    <property type="evidence" value="ECO:0007669"/>
    <property type="project" value="TreeGrafter"/>
</dbReference>
<feature type="transmembrane region" description="Helical" evidence="10">
    <location>
        <begin position="930"/>
        <end position="950"/>
    </location>
</feature>
<reference evidence="12" key="2">
    <citation type="submission" date="2020-05" db="UniProtKB">
        <authorList>
            <consortium name="EnsemblMetazoa"/>
        </authorList>
    </citation>
    <scope>IDENTIFICATION</scope>
    <source>
        <strain evidence="12">LVP_AGWG</strain>
    </source>
</reference>
<feature type="transmembrane region" description="Helical" evidence="10">
    <location>
        <begin position="860"/>
        <end position="881"/>
    </location>
</feature>
<dbReference type="PANTHER" id="PTHR15495">
    <property type="entry name" value="NEGATIVE REGULATOR OF VESICLE FORMATION-RELATED"/>
    <property type="match status" value="1"/>
</dbReference>
<evidence type="ECO:0000256" key="8">
    <source>
        <dbReference type="ARBA" id="ARBA00022989"/>
    </source>
</evidence>
<dbReference type="Gene3D" id="3.40.50.1820">
    <property type="entry name" value="alpha/beta hydrolase"/>
    <property type="match status" value="1"/>
</dbReference>
<dbReference type="EC" id="3.1.-.-" evidence="10"/>
<keyword evidence="4 10" id="KW-0812">Transmembrane</keyword>
<feature type="transmembrane region" description="Helical" evidence="10">
    <location>
        <begin position="699"/>
        <end position="727"/>
    </location>
</feature>
<keyword evidence="6 10" id="KW-0256">Endoplasmic reticulum</keyword>
<evidence type="ECO:0000313" key="13">
    <source>
        <dbReference type="Proteomes" id="UP000008820"/>
    </source>
</evidence>
<feature type="transmembrane region" description="Helical" evidence="10">
    <location>
        <begin position="901"/>
        <end position="918"/>
    </location>
</feature>
<protein>
    <recommendedName>
        <fullName evidence="10">GPI inositol-deacylase</fullName>
        <ecNumber evidence="10">3.1.-.-</ecNumber>
    </recommendedName>
</protein>
<dbReference type="SUPFAM" id="SSF53474">
    <property type="entry name" value="alpha/beta-Hydrolases"/>
    <property type="match status" value="1"/>
</dbReference>
<dbReference type="EnsemblMetazoa" id="AAEL013115-RB">
    <property type="protein sequence ID" value="AAEL013115-PB"/>
    <property type="gene ID" value="AAEL013115"/>
</dbReference>
<keyword evidence="8 10" id="KW-1133">Transmembrane helix</keyword>
<gene>
    <name evidence="12" type="primary">5577255</name>
</gene>
<evidence type="ECO:0000256" key="9">
    <source>
        <dbReference type="ARBA" id="ARBA00023136"/>
    </source>
</evidence>
<dbReference type="InterPro" id="IPR012908">
    <property type="entry name" value="PGAP1-ab_dom-like"/>
</dbReference>
<evidence type="ECO:0000259" key="11">
    <source>
        <dbReference type="Pfam" id="PF07819"/>
    </source>
</evidence>
<keyword evidence="9 10" id="KW-0472">Membrane</keyword>
<dbReference type="InterPro" id="IPR029058">
    <property type="entry name" value="AB_hydrolase_fold"/>
</dbReference>
<dbReference type="Proteomes" id="UP000008820">
    <property type="component" value="Chromosome 1"/>
</dbReference>
<evidence type="ECO:0000256" key="10">
    <source>
        <dbReference type="RuleBase" id="RU365011"/>
    </source>
</evidence>
<dbReference type="OrthoDB" id="348976at2759"/>
<dbReference type="GO" id="GO:0006888">
    <property type="term" value="P:endoplasmic reticulum to Golgi vesicle-mediated transport"/>
    <property type="evidence" value="ECO:0007669"/>
    <property type="project" value="TreeGrafter"/>
</dbReference>
<comment type="similarity">
    <text evidence="2 10">Belongs to the GPI inositol-deacylase family.</text>
</comment>
<dbReference type="InterPro" id="IPR039529">
    <property type="entry name" value="PGAP1/BST1"/>
</dbReference>
<proteinExistence type="inferred from homology"/>
<organism evidence="12 13">
    <name type="scientific">Aedes aegypti</name>
    <name type="common">Yellowfever mosquito</name>
    <name type="synonym">Culex aegypti</name>
    <dbReference type="NCBI Taxonomy" id="7159"/>
    <lineage>
        <taxon>Eukaryota</taxon>
        <taxon>Metazoa</taxon>
        <taxon>Ecdysozoa</taxon>
        <taxon>Arthropoda</taxon>
        <taxon>Hexapoda</taxon>
        <taxon>Insecta</taxon>
        <taxon>Pterygota</taxon>
        <taxon>Neoptera</taxon>
        <taxon>Endopterygota</taxon>
        <taxon>Diptera</taxon>
        <taxon>Nematocera</taxon>
        <taxon>Culicoidea</taxon>
        <taxon>Culicidae</taxon>
        <taxon>Culicinae</taxon>
        <taxon>Aedini</taxon>
        <taxon>Aedes</taxon>
        <taxon>Stegomyia</taxon>
    </lineage>
</organism>
<feature type="transmembrane region" description="Helical" evidence="10">
    <location>
        <begin position="956"/>
        <end position="974"/>
    </location>
</feature>
<name>A0A6I8TN99_AEDAE</name>
<dbReference type="GO" id="GO:0050185">
    <property type="term" value="F:phosphatidylinositol deacylase activity"/>
    <property type="evidence" value="ECO:0007669"/>
    <property type="project" value="TreeGrafter"/>
</dbReference>
<evidence type="ECO:0000256" key="2">
    <source>
        <dbReference type="ARBA" id="ARBA00006931"/>
    </source>
</evidence>
<evidence type="ECO:0000256" key="3">
    <source>
        <dbReference type="ARBA" id="ARBA00022448"/>
    </source>
</evidence>
<dbReference type="GO" id="GO:0005789">
    <property type="term" value="C:endoplasmic reticulum membrane"/>
    <property type="evidence" value="ECO:0007669"/>
    <property type="project" value="UniProtKB-SubCell"/>
</dbReference>
<sequence>MLSKCVVVTSLGSLLLVMYGLLINITKIEENRCKLTYMYEYPQFVRINFAENDQYPAYGLYAYSEGQLAQNARNMLYRGAPVIFIPGNAGSYKQVRSLASVALRKGLDNGLRYHLDYFTVDLNEQYSGLYGGVLNYQVDFVSLCIHRVLSLYKSVPGGSPTVILVGHSMGGKIAQAVATSPGMAPLINSIVAISSPMDVPVLAMDHYLQNFYNSVNSQWKQNRTVCSSPGKAARLKVEDDYCLTPEKGSRPLDHILLVTVGGGIRDTMVHDSLTNSIFGDVHAMTYNVPNVWLSVDHQCAVWCLQFVLVMNRFLYSLLDVENKRVANKFLENKNMRHKNALFYFKNVKFMESSEKLVKNDVRFEDWIEDIRRNFQLTFETGLNRTRVQMIPLNSNPLYRYMKAEVINLDTENWIFGCSAIEMDINMRYCSTATPLYNFSSVLPPAENDRQFAEINLHDIKAQNPSWTHLLLKFLKTNEAFKFTVDINNLDDRVLDIQMPKWFSYSQSQLLDDTVLGASFYKLRILGMDNSYQTLAINIDVRSCNAELPFVVANISVPWTDGFTKYSYYYKKNHSVIYAYTPYDKPNGFNSTTNPVSIDLHLNPSCRYTLSYSQSLSVMMARVVQQFGQWIPAHCVAILLLAIKHQVSVTPDNENFKCGKLHTALSRSTPFFIVTASRVFTKMVLMFKVLPQPEQYDFSILISVIIHGASLSLLLISTAFAWAAIVFCGNFVHKILLKIVCLPIPALSSTVVSCIHKFPMVIGGILMSVALASCGSAALICACVVYFIILTKMYESYLEHFVLKTAQRIAQKLFGINIRCRGDRPEKPLKAKEETNDPASGNQSPEAAVQRQEYDNVHHGLIDINFHLPLFLLLILISLLNFPSFLTWAKHYNLSPSLKPDASLIPSVIIIGSLSVLWQMNVPRNISGYRLLSGFLYVAAVVCIIYCQISLYRLNFIIAITFAAITIHQLVGLRINNE</sequence>
<dbReference type="PANTHER" id="PTHR15495:SF7">
    <property type="entry name" value="GPI INOSITOL-DEACYLASE"/>
    <property type="match status" value="1"/>
</dbReference>
<evidence type="ECO:0000256" key="5">
    <source>
        <dbReference type="ARBA" id="ARBA00022801"/>
    </source>
</evidence>
<keyword evidence="13" id="KW-1185">Reference proteome</keyword>
<feature type="transmembrane region" description="Helical" evidence="10">
    <location>
        <begin position="763"/>
        <end position="788"/>
    </location>
</feature>
<evidence type="ECO:0000256" key="6">
    <source>
        <dbReference type="ARBA" id="ARBA00022824"/>
    </source>
</evidence>
<dbReference type="GO" id="GO:0015031">
    <property type="term" value="P:protein transport"/>
    <property type="evidence" value="ECO:0007669"/>
    <property type="project" value="UniProtKB-KW"/>
</dbReference>
<dbReference type="Pfam" id="PF24660">
    <property type="entry name" value="PGAP1_3rd"/>
    <property type="match status" value="1"/>
</dbReference>
<evidence type="ECO:0000256" key="1">
    <source>
        <dbReference type="ARBA" id="ARBA00004477"/>
    </source>
</evidence>
<comment type="subcellular location">
    <subcellularLocation>
        <location evidence="1">Endoplasmic reticulum membrane</location>
        <topology evidence="1">Multi-pass membrane protein</topology>
    </subcellularLocation>
</comment>
<evidence type="ECO:0000313" key="12">
    <source>
        <dbReference type="EnsemblMetazoa" id="AAEL013115-PB"/>
    </source>
</evidence>
<accession>A0A6I8TN99</accession>
<dbReference type="InParanoid" id="A0A6I8TN99"/>
<reference evidence="12 13" key="1">
    <citation type="submission" date="2017-06" db="EMBL/GenBank/DDBJ databases">
        <title>Aedes aegypti genome working group (AGWG) sequencing and assembly.</title>
        <authorList>
            <consortium name="Aedes aegypti Genome Working Group (AGWG)"/>
            <person name="Matthews B.J."/>
        </authorList>
    </citation>
    <scope>NUCLEOTIDE SEQUENCE [LARGE SCALE GENOMIC DNA]</scope>
    <source>
        <strain evidence="12 13">LVP_AGWG</strain>
    </source>
</reference>